<feature type="domain" description="DUF4985" evidence="3">
    <location>
        <begin position="305"/>
        <end position="406"/>
    </location>
</feature>
<evidence type="ECO:0000313" key="4">
    <source>
        <dbReference type="EMBL" id="SHF94651.1"/>
    </source>
</evidence>
<keyword evidence="1" id="KW-0732">Signal</keyword>
<reference evidence="4 5" key="1">
    <citation type="submission" date="2016-11" db="EMBL/GenBank/DDBJ databases">
        <authorList>
            <person name="Jaros S."/>
            <person name="Januszkiewicz K."/>
            <person name="Wedrychowicz H."/>
        </authorList>
    </citation>
    <scope>NUCLEOTIDE SEQUENCE [LARGE SCALE GENOMIC DNA]</scope>
    <source>
        <strain evidence="4 5">DSM 26883</strain>
    </source>
</reference>
<dbReference type="Pfam" id="PF16373">
    <property type="entry name" value="DUF4985"/>
    <property type="match status" value="1"/>
</dbReference>
<keyword evidence="4" id="KW-0378">Hydrolase</keyword>
<protein>
    <submittedName>
        <fullName evidence="4">Glycosyl hydrolase-like 10</fullName>
    </submittedName>
</protein>
<dbReference type="InterPro" id="IPR003790">
    <property type="entry name" value="GHL10"/>
</dbReference>
<evidence type="ECO:0000259" key="3">
    <source>
        <dbReference type="Pfam" id="PF16373"/>
    </source>
</evidence>
<gene>
    <name evidence="4" type="ORF">SAMN05444349_14914</name>
</gene>
<dbReference type="GO" id="GO:0016787">
    <property type="term" value="F:hydrolase activity"/>
    <property type="evidence" value="ECO:0007669"/>
    <property type="project" value="UniProtKB-KW"/>
</dbReference>
<dbReference type="OrthoDB" id="9760892at2"/>
<organism evidence="4 5">
    <name type="scientific">Bacteroides faecichinchillae</name>
    <dbReference type="NCBI Taxonomy" id="871325"/>
    <lineage>
        <taxon>Bacteria</taxon>
        <taxon>Pseudomonadati</taxon>
        <taxon>Bacteroidota</taxon>
        <taxon>Bacteroidia</taxon>
        <taxon>Bacteroidales</taxon>
        <taxon>Bacteroidaceae</taxon>
        <taxon>Bacteroides</taxon>
    </lineage>
</organism>
<dbReference type="AlphaFoldDB" id="A0A1M5FU02"/>
<dbReference type="STRING" id="871325.SAMN05444349_14914"/>
<dbReference type="PANTHER" id="PTHR43405:SF1">
    <property type="entry name" value="GLYCOSYL HYDROLASE DIGH"/>
    <property type="match status" value="1"/>
</dbReference>
<keyword evidence="5" id="KW-1185">Reference proteome</keyword>
<dbReference type="Pfam" id="PF02638">
    <property type="entry name" value="GHL10"/>
    <property type="match status" value="1"/>
</dbReference>
<proteinExistence type="predicted"/>
<evidence type="ECO:0000256" key="1">
    <source>
        <dbReference type="ARBA" id="ARBA00022729"/>
    </source>
</evidence>
<dbReference type="Gene3D" id="3.20.20.80">
    <property type="entry name" value="Glycosidases"/>
    <property type="match status" value="1"/>
</dbReference>
<name>A0A1M5FU02_9BACE</name>
<sequence length="415" mass="47900">MLNKSIIAFFILFFTTNYSFAKTFSKEKPKYLWFDAEANFKRFASKDSISYYLEKAKSVGFNQVVVDVKPIYGEVLYKSKILPPLTTVKGKVVHRDWDYLQYFIDEAHRLGLKVTVSTAMFTAGHPGTSEGLVYKDKRWDGKTCLEYFPNGQMFDIRDDKQKVGAFLNPARKDVRKYALSIVREIVKNYDVDAYALDYCRYPADNSDFSKETHKAFERYLGKKVKNFPQDVYTWNVDGTKNPGIYYKEWWAFRSHVISSFVKEVRDNIHAINNKIKLEYWAASWIHAIYGQGQNWASPKSDFSLNYPWGSEAYNETGFAPYLDTFLCGTYLERIYGMSDPESIEYGIARAQKLIGNDCSVFGTIYALNHKTNIADAVNICLEKSAGLMVFDIVQVIEMDLWDGIKEGIERAETQQ</sequence>
<dbReference type="InterPro" id="IPR017853">
    <property type="entry name" value="GH"/>
</dbReference>
<dbReference type="Proteomes" id="UP000184436">
    <property type="component" value="Unassembled WGS sequence"/>
</dbReference>
<evidence type="ECO:0000313" key="5">
    <source>
        <dbReference type="Proteomes" id="UP000184436"/>
    </source>
</evidence>
<dbReference type="InterPro" id="IPR052177">
    <property type="entry name" value="Divisome_Glycosyl_Hydrolase"/>
</dbReference>
<feature type="domain" description="Glycosyl hydrolase-like 10" evidence="2">
    <location>
        <begin position="43"/>
        <end position="277"/>
    </location>
</feature>
<evidence type="ECO:0000259" key="2">
    <source>
        <dbReference type="Pfam" id="PF02638"/>
    </source>
</evidence>
<dbReference type="EMBL" id="FQVD01000049">
    <property type="protein sequence ID" value="SHF94651.1"/>
    <property type="molecule type" value="Genomic_DNA"/>
</dbReference>
<accession>A0A1M5FU02</accession>
<dbReference type="PANTHER" id="PTHR43405">
    <property type="entry name" value="GLYCOSYL HYDROLASE DIGH"/>
    <property type="match status" value="1"/>
</dbReference>
<dbReference type="RefSeq" id="WP_025076235.1">
    <property type="nucleotide sequence ID" value="NZ_FQVD01000049.1"/>
</dbReference>
<dbReference type="SUPFAM" id="SSF51445">
    <property type="entry name" value="(Trans)glycosidases"/>
    <property type="match status" value="1"/>
</dbReference>
<dbReference type="InterPro" id="IPR032280">
    <property type="entry name" value="DUF4985"/>
</dbReference>